<dbReference type="AlphaFoldDB" id="A0A2V4BJJ5"/>
<accession>A0A2V4BJJ5</accession>
<proteinExistence type="predicted"/>
<dbReference type="Proteomes" id="UP000247903">
    <property type="component" value="Unassembled WGS sequence"/>
</dbReference>
<sequence>MIRIYLDWNAYSRIKHSNVSPYPELRNILLDENQYLFPFSTAHILDIYESYVKVGWANIQGHIESLSLSNGLLIQKPFGEDIGFYIKPPTETIKAHIQERNSLETFGENINKGNHHVIDYFPETTKFLKEQEEHSKQMDKIISGFQGLLNSFLSSETKETYQKEMNISKGTLLNKNTDPSNYLNENASSKGFKDFKDFNEWGLSNFKQTPDFLDEITSLFVGIDISGYKEDKNSIKSTITDSMHCAFASACDIFIVDDKNTYYKSIETYKLKGIQTKVFRPSNFVEYWNANHLVLKNGMELIDFAFNYSKTNEQLTTLNDENIYYLNHYILDFFNILSTDKTNEHEIKFYKYFGNNYLFLLPQEKEDLLIKINNMFGEPKLITDTWMENGILKSAWIFNELDLIKLTIEDSHAILSFIKCEKT</sequence>
<protein>
    <submittedName>
        <fullName evidence="1">Uncharacterized protein</fullName>
    </submittedName>
</protein>
<dbReference type="RefSeq" id="WP_110308644.1">
    <property type="nucleotide sequence ID" value="NZ_QJHK01000033.1"/>
</dbReference>
<name>A0A2V4BJJ5_9FLAO</name>
<dbReference type="EMBL" id="QJHK01000033">
    <property type="protein sequence ID" value="PXY38752.1"/>
    <property type="molecule type" value="Genomic_DNA"/>
</dbReference>
<evidence type="ECO:0000313" key="1">
    <source>
        <dbReference type="EMBL" id="PXY38752.1"/>
    </source>
</evidence>
<evidence type="ECO:0000313" key="2">
    <source>
        <dbReference type="Proteomes" id="UP000247903"/>
    </source>
</evidence>
<reference evidence="1 2" key="1">
    <citation type="submission" date="2018-05" db="EMBL/GenBank/DDBJ databases">
        <title>Flavobacterium sp. strain IMCC34759, incomplete genome.</title>
        <authorList>
            <person name="Joung Y."/>
            <person name="Cho J."/>
        </authorList>
    </citation>
    <scope>NUCLEOTIDE SEQUENCE [LARGE SCALE GENOMIC DNA]</scope>
    <source>
        <strain evidence="1 2">IMCC34759</strain>
    </source>
</reference>
<gene>
    <name evidence="1" type="ORF">DMB65_21295</name>
</gene>
<dbReference type="OrthoDB" id="1413206at2"/>
<organism evidence="1 2">
    <name type="scientific">Flavobacterium cheongpyeongense</name>
    <dbReference type="NCBI Taxonomy" id="2212651"/>
    <lineage>
        <taxon>Bacteria</taxon>
        <taxon>Pseudomonadati</taxon>
        <taxon>Bacteroidota</taxon>
        <taxon>Flavobacteriia</taxon>
        <taxon>Flavobacteriales</taxon>
        <taxon>Flavobacteriaceae</taxon>
        <taxon>Flavobacterium</taxon>
    </lineage>
</organism>
<comment type="caution">
    <text evidence="1">The sequence shown here is derived from an EMBL/GenBank/DDBJ whole genome shotgun (WGS) entry which is preliminary data.</text>
</comment>
<keyword evidence="2" id="KW-1185">Reference proteome</keyword>